<dbReference type="AlphaFoldDB" id="A0A450Z7S9"/>
<protein>
    <submittedName>
        <fullName evidence="1">Uncharacterized protein</fullName>
    </submittedName>
</protein>
<sequence>MAALPVLPECIVKENMMPLRGSRGRGVARASRLHSKGVDAFSLIHILLVPKIFIFPIHEPHNHTIWGKPMFFIG</sequence>
<evidence type="ECO:0000313" key="1">
    <source>
        <dbReference type="EMBL" id="VFK49867.1"/>
    </source>
</evidence>
<reference evidence="1" key="1">
    <citation type="submission" date="2019-02" db="EMBL/GenBank/DDBJ databases">
        <authorList>
            <person name="Gruber-Vodicka R. H."/>
            <person name="Seah K. B. B."/>
        </authorList>
    </citation>
    <scope>NUCLEOTIDE SEQUENCE</scope>
    <source>
        <strain evidence="1">BECK_S1320</strain>
    </source>
</reference>
<name>A0A450Z7S9_9GAMM</name>
<organism evidence="1">
    <name type="scientific">Candidatus Kentrum sp. SD</name>
    <dbReference type="NCBI Taxonomy" id="2126332"/>
    <lineage>
        <taxon>Bacteria</taxon>
        <taxon>Pseudomonadati</taxon>
        <taxon>Pseudomonadota</taxon>
        <taxon>Gammaproteobacteria</taxon>
        <taxon>Candidatus Kentrum</taxon>
    </lineage>
</organism>
<dbReference type="EMBL" id="CAADFU010000265">
    <property type="protein sequence ID" value="VFK49867.1"/>
    <property type="molecule type" value="Genomic_DNA"/>
</dbReference>
<proteinExistence type="predicted"/>
<accession>A0A450Z7S9</accession>
<gene>
    <name evidence="1" type="ORF">BECKSD772E_GA0070983_12651</name>
</gene>